<dbReference type="SUPFAM" id="SSF81653">
    <property type="entry name" value="Calcium ATPase, transduction domain A"/>
    <property type="match status" value="1"/>
</dbReference>
<feature type="transmembrane region" description="Helical" evidence="9">
    <location>
        <begin position="122"/>
        <end position="143"/>
    </location>
</feature>
<dbReference type="Gene3D" id="3.40.50.1000">
    <property type="entry name" value="HAD superfamily/HAD-like"/>
    <property type="match status" value="1"/>
</dbReference>
<gene>
    <name evidence="11" type="ORF">KVV02_001585</name>
</gene>
<accession>A0A9P8A8M8</accession>
<dbReference type="GO" id="GO:0006883">
    <property type="term" value="P:intracellular sodium ion homeostasis"/>
    <property type="evidence" value="ECO:0007669"/>
    <property type="project" value="TreeGrafter"/>
</dbReference>
<keyword evidence="4" id="KW-0547">Nucleotide-binding</keyword>
<dbReference type="GO" id="GO:0036376">
    <property type="term" value="P:sodium ion export across plasma membrane"/>
    <property type="evidence" value="ECO:0007669"/>
    <property type="project" value="TreeGrafter"/>
</dbReference>
<dbReference type="Gene3D" id="3.40.1110.10">
    <property type="entry name" value="Calcium-transporting ATPase, cytoplasmic domain N"/>
    <property type="match status" value="1"/>
</dbReference>
<dbReference type="Gene3D" id="2.70.150.10">
    <property type="entry name" value="Calcium-transporting ATPase, cytoplasmic transduction domain A"/>
    <property type="match status" value="1"/>
</dbReference>
<reference evidence="11" key="1">
    <citation type="submission" date="2021-07" db="EMBL/GenBank/DDBJ databases">
        <title>Draft genome of Mortierella alpina, strain LL118, isolated from an aspen leaf litter sample.</title>
        <authorList>
            <person name="Yang S."/>
            <person name="Vinatzer B.A."/>
        </authorList>
    </citation>
    <scope>NUCLEOTIDE SEQUENCE</scope>
    <source>
        <strain evidence="11">LL118</strain>
    </source>
</reference>
<evidence type="ECO:0000256" key="8">
    <source>
        <dbReference type="ARBA" id="ARBA00023136"/>
    </source>
</evidence>
<sequence>MANDKENRKSLALVRTQTMERAQGNAVPIEFRTLSIHVTETQRTGEFKLKDAKGKKKKEEDMSAETDFFSTVDFHKLTPAEISLRFNSNEALGLETAEATRRLHANGLNTLDTRKPNYAKKIFGYLFGGFCSVLWIGVITFFLCWQPPLSNPPNPTNLALALLVIFVIFLQASFSAFQDFSTARVMSSIMDMIPADCIVFRDGQLVKIPASKLVVGDRVHLSLGNKVPADLRLVQASNDTRFDRAVLTGESEAIEASTSSTDDNFLESKNIAFMGTHIVQGSCVGVVVLKGNDTLMGRINKLTSGRKEKKTIIHQEITRFVKIIVCLTVLLAAIILIVWAVWLRRDHPEFMPVATLLVTLMGCVVAFIPEGMPVCVSLTLLMIARRMRANNILPKALTTVETLGCVNVICSDKTGTLTENKMFVTNLAFLDHESTPEEARIKIEKETKPNCLPQSDDPVHVLALRQLQLATLLCNNAKFDQETLELPIAERNVLGDATDSALLRFGSQLADSTTLTNCFERTHEIPFNSRNKWMMAVYQGSAQNPDVIKTLFGSDMTSADTTSGSEKDAQLVFVKGAPDVLLPYCSSFLAAGSNTPQQLSDDWKAELSRIQMAWSRRGQRVLMLCKGRYIPYFADAHNPTGSSNNTGLQEELTRQGLQELCILGLIGIMDPPRPEIKDTIAACRRAGARFFMVTGDFGLTAAAIAKQIGLFSMDREPDTYDDIVDPSLKRGKLEYEGSFSDLGEYELGRPRFREGTSLNLQKVIGYLLPAGSWSEIWPVLINTFLGTPLPLSSFLMIVICCFTDGFPCTALVMEQEEFDLLALPPRNAKKEHLITGRIYLQSYIFIGSIMTFFSNMLFFTYLKEYTGLGFQDLVFTFLTEIPAEKLKPGVTIADFNGYYVNTGQCVTFIALVIMQWGNVLSIRNRRLSILQADPIREKRRNLWLFAGMLASLLIAILVTETRAINEVMMTNPVPIKYWLLPIPCAIAVLLADEIRKLMARCFPNSFFGKLAW</sequence>
<keyword evidence="2" id="KW-1003">Cell membrane</keyword>
<dbReference type="Pfam" id="PF00690">
    <property type="entry name" value="Cation_ATPase_N"/>
    <property type="match status" value="1"/>
</dbReference>
<dbReference type="GO" id="GO:0005886">
    <property type="term" value="C:plasma membrane"/>
    <property type="evidence" value="ECO:0007669"/>
    <property type="project" value="UniProtKB-SubCell"/>
</dbReference>
<evidence type="ECO:0000256" key="2">
    <source>
        <dbReference type="ARBA" id="ARBA00022475"/>
    </source>
</evidence>
<feature type="transmembrane region" description="Helical" evidence="9">
    <location>
        <begin position="158"/>
        <end position="177"/>
    </location>
</feature>
<dbReference type="InterPro" id="IPR008250">
    <property type="entry name" value="ATPase_P-typ_transduc_dom_A_sf"/>
</dbReference>
<dbReference type="PANTHER" id="PTHR43294:SF21">
    <property type="entry name" value="CATION TRANSPORTING ATPASE"/>
    <property type="match status" value="1"/>
</dbReference>
<organism evidence="11 12">
    <name type="scientific">Mortierella alpina</name>
    <name type="common">Oleaginous fungus</name>
    <name type="synonym">Mortierella renispora</name>
    <dbReference type="NCBI Taxonomy" id="64518"/>
    <lineage>
        <taxon>Eukaryota</taxon>
        <taxon>Fungi</taxon>
        <taxon>Fungi incertae sedis</taxon>
        <taxon>Mucoromycota</taxon>
        <taxon>Mortierellomycotina</taxon>
        <taxon>Mortierellomycetes</taxon>
        <taxon>Mortierellales</taxon>
        <taxon>Mortierellaceae</taxon>
        <taxon>Mortierella</taxon>
    </lineage>
</organism>
<dbReference type="InterPro" id="IPR018303">
    <property type="entry name" value="ATPase_P-typ_P_site"/>
</dbReference>
<evidence type="ECO:0000256" key="5">
    <source>
        <dbReference type="ARBA" id="ARBA00022840"/>
    </source>
</evidence>
<evidence type="ECO:0000256" key="9">
    <source>
        <dbReference type="SAM" id="Phobius"/>
    </source>
</evidence>
<dbReference type="PROSITE" id="PS00154">
    <property type="entry name" value="ATPASE_E1_E2"/>
    <property type="match status" value="1"/>
</dbReference>
<dbReference type="NCBIfam" id="TIGR01494">
    <property type="entry name" value="ATPase_P-type"/>
    <property type="match status" value="1"/>
</dbReference>
<dbReference type="InterPro" id="IPR006068">
    <property type="entry name" value="ATPase_P-typ_cation-transptr_C"/>
</dbReference>
<name>A0A9P8A8M8_MORAP</name>
<comment type="caution">
    <text evidence="11">The sequence shown here is derived from an EMBL/GenBank/DDBJ whole genome shotgun (WGS) entry which is preliminary data.</text>
</comment>
<feature type="transmembrane region" description="Helical" evidence="9">
    <location>
        <begin position="898"/>
        <end position="921"/>
    </location>
</feature>
<keyword evidence="3 9" id="KW-0812">Transmembrane</keyword>
<dbReference type="SMART" id="SM00831">
    <property type="entry name" value="Cation_ATPase_N"/>
    <property type="match status" value="1"/>
</dbReference>
<evidence type="ECO:0000256" key="4">
    <source>
        <dbReference type="ARBA" id="ARBA00022741"/>
    </source>
</evidence>
<dbReference type="SUPFAM" id="SSF81665">
    <property type="entry name" value="Calcium ATPase, transmembrane domain M"/>
    <property type="match status" value="1"/>
</dbReference>
<dbReference type="InterPro" id="IPR001757">
    <property type="entry name" value="P_typ_ATPase"/>
</dbReference>
<dbReference type="InterPro" id="IPR023214">
    <property type="entry name" value="HAD_sf"/>
</dbReference>
<dbReference type="Pfam" id="PF00122">
    <property type="entry name" value="E1-E2_ATPase"/>
    <property type="match status" value="1"/>
</dbReference>
<keyword evidence="6" id="KW-1278">Translocase</keyword>
<dbReference type="SUPFAM" id="SSF81660">
    <property type="entry name" value="Metal cation-transporting ATPase, ATP-binding domain N"/>
    <property type="match status" value="1"/>
</dbReference>
<dbReference type="Pfam" id="PF00689">
    <property type="entry name" value="Cation_ATPase_C"/>
    <property type="match status" value="1"/>
</dbReference>
<dbReference type="AlphaFoldDB" id="A0A9P8A8M8"/>
<dbReference type="PRINTS" id="PR00121">
    <property type="entry name" value="NAKATPASE"/>
</dbReference>
<dbReference type="SUPFAM" id="SSF56784">
    <property type="entry name" value="HAD-like"/>
    <property type="match status" value="1"/>
</dbReference>
<dbReference type="FunFam" id="3.40.50.1000:FF:000001">
    <property type="entry name" value="Phospholipid-transporting ATPase IC"/>
    <property type="match status" value="1"/>
</dbReference>
<evidence type="ECO:0000313" key="12">
    <source>
        <dbReference type="Proteomes" id="UP000717515"/>
    </source>
</evidence>
<evidence type="ECO:0000256" key="7">
    <source>
        <dbReference type="ARBA" id="ARBA00022989"/>
    </source>
</evidence>
<dbReference type="PRINTS" id="PR00119">
    <property type="entry name" value="CATATPASE"/>
</dbReference>
<keyword evidence="5" id="KW-0067">ATP-binding</keyword>
<dbReference type="PANTHER" id="PTHR43294">
    <property type="entry name" value="SODIUM/POTASSIUM-TRANSPORTING ATPASE SUBUNIT ALPHA"/>
    <property type="match status" value="1"/>
</dbReference>
<feature type="domain" description="Cation-transporting P-type ATPase N-terminal" evidence="10">
    <location>
        <begin position="73"/>
        <end position="146"/>
    </location>
</feature>
<dbReference type="GO" id="GO:0016887">
    <property type="term" value="F:ATP hydrolysis activity"/>
    <property type="evidence" value="ECO:0007669"/>
    <property type="project" value="InterPro"/>
</dbReference>
<dbReference type="InterPro" id="IPR023298">
    <property type="entry name" value="ATPase_P-typ_TM_dom_sf"/>
</dbReference>
<protein>
    <recommendedName>
        <fullName evidence="10">Cation-transporting P-type ATPase N-terminal domain-containing protein</fullName>
    </recommendedName>
</protein>
<dbReference type="GO" id="GO:0005391">
    <property type="term" value="F:P-type sodium:potassium-exchanging transporter activity"/>
    <property type="evidence" value="ECO:0007669"/>
    <property type="project" value="TreeGrafter"/>
</dbReference>
<dbReference type="GO" id="GO:1902600">
    <property type="term" value="P:proton transmembrane transport"/>
    <property type="evidence" value="ECO:0007669"/>
    <property type="project" value="TreeGrafter"/>
</dbReference>
<evidence type="ECO:0000256" key="1">
    <source>
        <dbReference type="ARBA" id="ARBA00004651"/>
    </source>
</evidence>
<dbReference type="InterPro" id="IPR023299">
    <property type="entry name" value="ATPase_P-typ_cyto_dom_N"/>
</dbReference>
<dbReference type="GO" id="GO:0005524">
    <property type="term" value="F:ATP binding"/>
    <property type="evidence" value="ECO:0007669"/>
    <property type="project" value="UniProtKB-KW"/>
</dbReference>
<dbReference type="GO" id="GO:0030007">
    <property type="term" value="P:intracellular potassium ion homeostasis"/>
    <property type="evidence" value="ECO:0007669"/>
    <property type="project" value="TreeGrafter"/>
</dbReference>
<dbReference type="InterPro" id="IPR059000">
    <property type="entry name" value="ATPase_P-type_domA"/>
</dbReference>
<dbReference type="InterPro" id="IPR050510">
    <property type="entry name" value="Cation_transp_ATPase_P-type"/>
</dbReference>
<evidence type="ECO:0000313" key="11">
    <source>
        <dbReference type="EMBL" id="KAG9324840.1"/>
    </source>
</evidence>
<dbReference type="GO" id="GO:1990573">
    <property type="term" value="P:potassium ion import across plasma membrane"/>
    <property type="evidence" value="ECO:0007669"/>
    <property type="project" value="TreeGrafter"/>
</dbReference>
<feature type="transmembrane region" description="Helical" evidence="9">
    <location>
        <begin position="838"/>
        <end position="862"/>
    </location>
</feature>
<feature type="transmembrane region" description="Helical" evidence="9">
    <location>
        <begin position="975"/>
        <end position="991"/>
    </location>
</feature>
<dbReference type="InterPro" id="IPR036412">
    <property type="entry name" value="HAD-like_sf"/>
</dbReference>
<feature type="transmembrane region" description="Helical" evidence="9">
    <location>
        <begin position="942"/>
        <end position="963"/>
    </location>
</feature>
<dbReference type="Proteomes" id="UP000717515">
    <property type="component" value="Unassembled WGS sequence"/>
</dbReference>
<keyword evidence="8 9" id="KW-0472">Membrane</keyword>
<dbReference type="InterPro" id="IPR004014">
    <property type="entry name" value="ATPase_P-typ_cation-transptr_N"/>
</dbReference>
<comment type="subcellular location">
    <subcellularLocation>
        <location evidence="1">Cell membrane</location>
        <topology evidence="1">Multi-pass membrane protein</topology>
    </subcellularLocation>
</comment>
<evidence type="ECO:0000256" key="6">
    <source>
        <dbReference type="ARBA" id="ARBA00022967"/>
    </source>
</evidence>
<proteinExistence type="predicted"/>
<keyword evidence="7 9" id="KW-1133">Transmembrane helix</keyword>
<feature type="transmembrane region" description="Helical" evidence="9">
    <location>
        <begin position="320"/>
        <end position="342"/>
    </location>
</feature>
<evidence type="ECO:0000259" key="10">
    <source>
        <dbReference type="SMART" id="SM00831"/>
    </source>
</evidence>
<feature type="transmembrane region" description="Helical" evidence="9">
    <location>
        <begin position="354"/>
        <end position="383"/>
    </location>
</feature>
<dbReference type="EMBL" id="JAIFTL010000055">
    <property type="protein sequence ID" value="KAG9324840.1"/>
    <property type="molecule type" value="Genomic_DNA"/>
</dbReference>
<dbReference type="Pfam" id="PF13246">
    <property type="entry name" value="Cation_ATPase"/>
    <property type="match status" value="1"/>
</dbReference>
<dbReference type="Gene3D" id="1.20.1110.10">
    <property type="entry name" value="Calcium-transporting ATPase, transmembrane domain"/>
    <property type="match status" value="2"/>
</dbReference>
<evidence type="ECO:0000256" key="3">
    <source>
        <dbReference type="ARBA" id="ARBA00022692"/>
    </source>
</evidence>